<dbReference type="FunFam" id="1.10.10.10:FF:000001">
    <property type="entry name" value="LysR family transcriptional regulator"/>
    <property type="match status" value="1"/>
</dbReference>
<dbReference type="RefSeq" id="WP_305171093.1">
    <property type="nucleotide sequence ID" value="NZ_JAUUUU010000007.1"/>
</dbReference>
<dbReference type="Proteomes" id="UP001178354">
    <property type="component" value="Unassembled WGS sequence"/>
</dbReference>
<comment type="similarity">
    <text evidence="1">Belongs to the LysR transcriptional regulatory family.</text>
</comment>
<dbReference type="Gene3D" id="1.10.10.10">
    <property type="entry name" value="Winged helix-like DNA-binding domain superfamily/Winged helix DNA-binding domain"/>
    <property type="match status" value="1"/>
</dbReference>
<dbReference type="Pfam" id="PF00126">
    <property type="entry name" value="HTH_1"/>
    <property type="match status" value="1"/>
</dbReference>
<dbReference type="InterPro" id="IPR000847">
    <property type="entry name" value="LysR_HTH_N"/>
</dbReference>
<name>A0AAW8BBC1_9GAMM</name>
<evidence type="ECO:0000256" key="1">
    <source>
        <dbReference type="ARBA" id="ARBA00009437"/>
    </source>
</evidence>
<dbReference type="Pfam" id="PF03466">
    <property type="entry name" value="LysR_substrate"/>
    <property type="match status" value="1"/>
</dbReference>
<dbReference type="GO" id="GO:0005829">
    <property type="term" value="C:cytosol"/>
    <property type="evidence" value="ECO:0007669"/>
    <property type="project" value="TreeGrafter"/>
</dbReference>
<gene>
    <name evidence="6" type="ORF">Q8A57_10650</name>
</gene>
<dbReference type="AlphaFoldDB" id="A0AAW8BBC1"/>
<dbReference type="InterPro" id="IPR005119">
    <property type="entry name" value="LysR_subst-bd"/>
</dbReference>
<sequence>MDITIKQLKAFVTVAQTRNFAEAGERLHLSQPALSIALKNMEEVVGGKLLARTTRTLSLTPEGEAFLPVAQRLLADWDNALTDLHNLFAMRRGKLSIATMASFSISKLPKALHHYRDQFPDINITVQDVVAEEVIDMVRKGRVEVGVTFDLEESEDLHFEPLFEDSFFVVTPQDHPLLKQKTIRWAELQNYPFVTLQRPSAMRQMIDDTTDSCGIHLTVEFEAHQLASIGSMVANGLGISVVPSLAIQQMQLLGAESRPLTDPVVKRQVGILTRRRYPLSSAANALVETLKSQITAP</sequence>
<keyword evidence="2" id="KW-0805">Transcription regulation</keyword>
<dbReference type="SUPFAM" id="SSF53850">
    <property type="entry name" value="Periplasmic binding protein-like II"/>
    <property type="match status" value="1"/>
</dbReference>
<reference evidence="6" key="2">
    <citation type="submission" date="2023-08" db="EMBL/GenBank/DDBJ databases">
        <authorList>
            <person name="Luo J."/>
        </authorList>
    </citation>
    <scope>NUCLEOTIDE SEQUENCE</scope>
    <source>
        <strain evidence="6">DSM 25064</strain>
    </source>
</reference>
<dbReference type="PROSITE" id="PS50931">
    <property type="entry name" value="HTH_LYSR"/>
    <property type="match status" value="1"/>
</dbReference>
<evidence type="ECO:0000256" key="4">
    <source>
        <dbReference type="ARBA" id="ARBA00023163"/>
    </source>
</evidence>
<protein>
    <submittedName>
        <fullName evidence="6">LysR family transcriptional regulator</fullName>
    </submittedName>
</protein>
<evidence type="ECO:0000313" key="7">
    <source>
        <dbReference type="Proteomes" id="UP001178354"/>
    </source>
</evidence>
<keyword evidence="4" id="KW-0804">Transcription</keyword>
<dbReference type="PRINTS" id="PR00039">
    <property type="entry name" value="HTHLYSR"/>
</dbReference>
<evidence type="ECO:0000313" key="6">
    <source>
        <dbReference type="EMBL" id="MDP1521428.1"/>
    </source>
</evidence>
<dbReference type="PANTHER" id="PTHR30419">
    <property type="entry name" value="HTH-TYPE TRANSCRIPTIONAL REGULATOR YBHD"/>
    <property type="match status" value="1"/>
</dbReference>
<keyword evidence="3" id="KW-0238">DNA-binding</keyword>
<evidence type="ECO:0000259" key="5">
    <source>
        <dbReference type="PROSITE" id="PS50931"/>
    </source>
</evidence>
<dbReference type="InterPro" id="IPR036388">
    <property type="entry name" value="WH-like_DNA-bd_sf"/>
</dbReference>
<dbReference type="InterPro" id="IPR036390">
    <property type="entry name" value="WH_DNA-bd_sf"/>
</dbReference>
<dbReference type="Gene3D" id="3.40.190.290">
    <property type="match status" value="1"/>
</dbReference>
<dbReference type="PANTHER" id="PTHR30419:SF30">
    <property type="entry name" value="LYSR FAMILY TRANSCRIPTIONAL REGULATOR"/>
    <property type="match status" value="1"/>
</dbReference>
<accession>A0AAW8BBC1</accession>
<dbReference type="EMBL" id="JAUUUU010000007">
    <property type="protein sequence ID" value="MDP1521428.1"/>
    <property type="molecule type" value="Genomic_DNA"/>
</dbReference>
<evidence type="ECO:0000256" key="2">
    <source>
        <dbReference type="ARBA" id="ARBA00023015"/>
    </source>
</evidence>
<dbReference type="CDD" id="cd08440">
    <property type="entry name" value="PBP2_LTTR_like_4"/>
    <property type="match status" value="1"/>
</dbReference>
<evidence type="ECO:0000256" key="3">
    <source>
        <dbReference type="ARBA" id="ARBA00023125"/>
    </source>
</evidence>
<feature type="domain" description="HTH lysR-type" evidence="5">
    <location>
        <begin position="3"/>
        <end position="60"/>
    </location>
</feature>
<reference evidence="6" key="1">
    <citation type="journal article" date="2010" name="Int. J. Syst. Evol. Microbiol.">
        <title>Porticoccus litoralis gen. nov., sp. nov., a gammaproteobacterium isolated from the Yellow Sea.</title>
        <authorList>
            <person name="Oh H.M."/>
            <person name="Kim H."/>
            <person name="Kim K.M."/>
            <person name="Min G.S."/>
            <person name="Cho J.C."/>
        </authorList>
    </citation>
    <scope>NUCLEOTIDE SEQUENCE</scope>
    <source>
        <strain evidence="6">DSM 25064</strain>
    </source>
</reference>
<dbReference type="SUPFAM" id="SSF46785">
    <property type="entry name" value="Winged helix' DNA-binding domain"/>
    <property type="match status" value="1"/>
</dbReference>
<organism evidence="6 7">
    <name type="scientific">Porticoccus litoralis</name>
    <dbReference type="NCBI Taxonomy" id="434086"/>
    <lineage>
        <taxon>Bacteria</taxon>
        <taxon>Pseudomonadati</taxon>
        <taxon>Pseudomonadota</taxon>
        <taxon>Gammaproteobacteria</taxon>
        <taxon>Cellvibrionales</taxon>
        <taxon>Porticoccaceae</taxon>
        <taxon>Porticoccus</taxon>
    </lineage>
</organism>
<dbReference type="GO" id="GO:0003700">
    <property type="term" value="F:DNA-binding transcription factor activity"/>
    <property type="evidence" value="ECO:0007669"/>
    <property type="project" value="InterPro"/>
</dbReference>
<proteinExistence type="inferred from homology"/>
<dbReference type="InterPro" id="IPR050950">
    <property type="entry name" value="HTH-type_LysR_regulators"/>
</dbReference>
<keyword evidence="7" id="KW-1185">Reference proteome</keyword>
<comment type="caution">
    <text evidence="6">The sequence shown here is derived from an EMBL/GenBank/DDBJ whole genome shotgun (WGS) entry which is preliminary data.</text>
</comment>
<dbReference type="GO" id="GO:0003677">
    <property type="term" value="F:DNA binding"/>
    <property type="evidence" value="ECO:0007669"/>
    <property type="project" value="UniProtKB-KW"/>
</dbReference>